<dbReference type="SUPFAM" id="SSF51735">
    <property type="entry name" value="NAD(P)-binding Rossmann-fold domains"/>
    <property type="match status" value="1"/>
</dbReference>
<dbReference type="InterPro" id="IPR048666">
    <property type="entry name" value="RedAm-like_C"/>
</dbReference>
<dbReference type="Pfam" id="PF21761">
    <property type="entry name" value="RedAm-like_C"/>
    <property type="match status" value="1"/>
</dbReference>
<dbReference type="InterPro" id="IPR013328">
    <property type="entry name" value="6PGD_dom2"/>
</dbReference>
<accession>A0A916Z834</accession>
<reference evidence="5" key="2">
    <citation type="submission" date="2020-09" db="EMBL/GenBank/DDBJ databases">
        <authorList>
            <person name="Sun Q."/>
            <person name="Zhou Y."/>
        </authorList>
    </citation>
    <scope>NUCLEOTIDE SEQUENCE</scope>
    <source>
        <strain evidence="5">CGMCC 1.15178</strain>
    </source>
</reference>
<dbReference type="InterPro" id="IPR006115">
    <property type="entry name" value="6PGDH_NADP-bd"/>
</dbReference>
<dbReference type="EMBL" id="BMHP01000003">
    <property type="protein sequence ID" value="GGD78938.1"/>
    <property type="molecule type" value="Genomic_DNA"/>
</dbReference>
<reference evidence="5" key="1">
    <citation type="journal article" date="2014" name="Int. J. Syst. Evol. Microbiol.">
        <title>Complete genome sequence of Corynebacterium casei LMG S-19264T (=DSM 44701T), isolated from a smear-ripened cheese.</title>
        <authorList>
            <consortium name="US DOE Joint Genome Institute (JGI-PGF)"/>
            <person name="Walter F."/>
            <person name="Albersmeier A."/>
            <person name="Kalinowski J."/>
            <person name="Ruckert C."/>
        </authorList>
    </citation>
    <scope>NUCLEOTIDE SEQUENCE</scope>
    <source>
        <strain evidence="5">CGMCC 1.15178</strain>
    </source>
</reference>
<dbReference type="AlphaFoldDB" id="A0A916Z834"/>
<sequence>MKNIKINQAEGISERDKERTSVTVLGLGPMGQSIARTFLKNGHPTTVWNRTAEKAKNLVKQGAVLAGSITDAVQASPLIVICVLDYDAVHAILKPVEDDLNGRTLVNLTADSPKRARETAIWASEHGIDYLDGAIMIPSLGNPSALILYSGTEEAFKTYHTTLASLGGTADYLGSDPGRAAAYDVSLLDLFWTSMIGYIHALAVAKTENIAAKDIVGYAQRMVNIFPGVPEIMSLIADEVDTGHYPGDESNIISAKVGIDHIIHTAQSNGIDVSVLSSTRAIAQKAIDDGQGTDGFTRLVEVLLHSKNH</sequence>
<feature type="domain" description="NADPH-dependent reductive aminase-like C-terminal" evidence="4">
    <location>
        <begin position="176"/>
        <end position="303"/>
    </location>
</feature>
<evidence type="ECO:0000259" key="3">
    <source>
        <dbReference type="Pfam" id="PF03446"/>
    </source>
</evidence>
<dbReference type="InterPro" id="IPR051265">
    <property type="entry name" value="HIBADH-related_NP60_sf"/>
</dbReference>
<proteinExistence type="inferred from homology"/>
<organism evidence="5 6">
    <name type="scientific">Paenibacillus nasutitermitis</name>
    <dbReference type="NCBI Taxonomy" id="1652958"/>
    <lineage>
        <taxon>Bacteria</taxon>
        <taxon>Bacillati</taxon>
        <taxon>Bacillota</taxon>
        <taxon>Bacilli</taxon>
        <taxon>Bacillales</taxon>
        <taxon>Paenibacillaceae</taxon>
        <taxon>Paenibacillus</taxon>
    </lineage>
</organism>
<dbReference type="PANTHER" id="PTHR43580">
    <property type="entry name" value="OXIDOREDUCTASE GLYR1-RELATED"/>
    <property type="match status" value="1"/>
</dbReference>
<protein>
    <submittedName>
        <fullName evidence="5">6-phosphogluconate dehydrogenase</fullName>
    </submittedName>
</protein>
<gene>
    <name evidence="5" type="ORF">GCM10010911_41290</name>
</gene>
<dbReference type="InterPro" id="IPR036291">
    <property type="entry name" value="NAD(P)-bd_dom_sf"/>
</dbReference>
<dbReference type="Pfam" id="PF03446">
    <property type="entry name" value="NAD_binding_2"/>
    <property type="match status" value="1"/>
</dbReference>
<evidence type="ECO:0000256" key="2">
    <source>
        <dbReference type="ARBA" id="ARBA00023002"/>
    </source>
</evidence>
<dbReference type="InterPro" id="IPR015815">
    <property type="entry name" value="HIBADH-related"/>
</dbReference>
<dbReference type="Gene3D" id="3.40.50.720">
    <property type="entry name" value="NAD(P)-binding Rossmann-like Domain"/>
    <property type="match status" value="1"/>
</dbReference>
<keyword evidence="2" id="KW-0560">Oxidoreductase</keyword>
<feature type="domain" description="6-phosphogluconate dehydrogenase NADP-binding" evidence="3">
    <location>
        <begin position="22"/>
        <end position="174"/>
    </location>
</feature>
<evidence type="ECO:0000313" key="5">
    <source>
        <dbReference type="EMBL" id="GGD78938.1"/>
    </source>
</evidence>
<dbReference type="PIRSF" id="PIRSF000103">
    <property type="entry name" value="HIBADH"/>
    <property type="match status" value="1"/>
</dbReference>
<keyword evidence="6" id="KW-1185">Reference proteome</keyword>
<comment type="similarity">
    <text evidence="1">Belongs to the HIBADH-related family.</text>
</comment>
<comment type="caution">
    <text evidence="5">The sequence shown here is derived from an EMBL/GenBank/DDBJ whole genome shotgun (WGS) entry which is preliminary data.</text>
</comment>
<name>A0A916Z834_9BACL</name>
<dbReference type="Proteomes" id="UP000612456">
    <property type="component" value="Unassembled WGS sequence"/>
</dbReference>
<dbReference type="GO" id="GO:0050661">
    <property type="term" value="F:NADP binding"/>
    <property type="evidence" value="ECO:0007669"/>
    <property type="project" value="InterPro"/>
</dbReference>
<dbReference type="RefSeq" id="WP_188994458.1">
    <property type="nucleotide sequence ID" value="NZ_BMHP01000003.1"/>
</dbReference>
<dbReference type="Gene3D" id="1.10.1040.10">
    <property type="entry name" value="N-(1-d-carboxylethyl)-l-norvaline Dehydrogenase, domain 2"/>
    <property type="match status" value="1"/>
</dbReference>
<dbReference type="PANTHER" id="PTHR43580:SF2">
    <property type="entry name" value="CYTOKINE-LIKE NUCLEAR FACTOR N-PAC"/>
    <property type="match status" value="1"/>
</dbReference>
<dbReference type="GO" id="GO:0016491">
    <property type="term" value="F:oxidoreductase activity"/>
    <property type="evidence" value="ECO:0007669"/>
    <property type="project" value="UniProtKB-KW"/>
</dbReference>
<evidence type="ECO:0000313" key="6">
    <source>
        <dbReference type="Proteomes" id="UP000612456"/>
    </source>
</evidence>
<evidence type="ECO:0000259" key="4">
    <source>
        <dbReference type="Pfam" id="PF21761"/>
    </source>
</evidence>
<evidence type="ECO:0000256" key="1">
    <source>
        <dbReference type="ARBA" id="ARBA00009080"/>
    </source>
</evidence>